<name>A0ABY7FA61_MYAAR</name>
<evidence type="ECO:0000313" key="7">
    <source>
        <dbReference type="EMBL" id="WAR18239.1"/>
    </source>
</evidence>
<dbReference type="InterPro" id="IPR008949">
    <property type="entry name" value="Isoprenoid_synthase_dom_sf"/>
</dbReference>
<evidence type="ECO:0000256" key="4">
    <source>
        <dbReference type="ARBA" id="ARBA00023128"/>
    </source>
</evidence>
<accession>A0ABY7FA61</accession>
<dbReference type="PANTHER" id="PTHR21181">
    <property type="match status" value="1"/>
</dbReference>
<keyword evidence="8" id="KW-1185">Reference proteome</keyword>
<protein>
    <submittedName>
        <fullName evidence="7">NDUF6-like protein</fullName>
    </submittedName>
</protein>
<dbReference type="Proteomes" id="UP001164746">
    <property type="component" value="Chromosome 11"/>
</dbReference>
<sequence>MNIRKSIDSHNNGDPKLVGVLYLLAKVGETLLKQLQIIRGDRHTCLTAGDDHVSKSFPHVLETGGQCENGHYLTCHCDVKLTHACLALLLWALANCDASQKSPTELNLSKLPFPLAGGHQSLVEGFICLCGLVEHASIKLGGQQIVGGSDGVDITCQVEVELLHGNHLRCYIPSNNHIFPIRLCPKPLEHLEGHLGLQFPKQIHLLWQQVELPSQEAYHLGRLGLGNINSIPPSNYPPFSNTSHIPTWYGVDPTVNDNSPRLDPVLLYKPWSPYSHHQDVRFTHLLINQLYTDHIREVGCLGVTDGDRRMIPGTISSKLFSAPTRFLDEFETTSWCTRNDAVSHVTPRKLACILLRPLNEIINQGQVMTGKCDYEGFLCTLLYEKKYRPAAYALRAFYIELAQGKPPQTPITEEVAKLIEKHNVSKMWFTRIIDERVRQVETDMFRTLKEVEDAAENTVSSLNYLLLQSAGVADLNADHAASHLGRCQGLVTLLRATHYHASRNKVYIPTELLLKHNVSQEQIYRQSNEDNVQDLIYDIASQAHIHLQTARSFKDKVPRVAFQFFLQSAICDKYLRELQRAHFNVFDSRLYLPPRQQRLPWELFKQKYFKRSY</sequence>
<keyword evidence="3" id="KW-0809">Transit peptide</keyword>
<evidence type="ECO:0000256" key="1">
    <source>
        <dbReference type="ARBA" id="ARBA00004273"/>
    </source>
</evidence>
<comment type="subcellular location">
    <subcellularLocation>
        <location evidence="1">Mitochondrion inner membrane</location>
    </subcellularLocation>
</comment>
<keyword evidence="2" id="KW-0999">Mitochondrion inner membrane</keyword>
<evidence type="ECO:0000256" key="2">
    <source>
        <dbReference type="ARBA" id="ARBA00022792"/>
    </source>
</evidence>
<dbReference type="EMBL" id="CP111022">
    <property type="protein sequence ID" value="WAR18239.1"/>
    <property type="molecule type" value="Genomic_DNA"/>
</dbReference>
<evidence type="ECO:0000256" key="6">
    <source>
        <dbReference type="ARBA" id="ARBA00038273"/>
    </source>
</evidence>
<evidence type="ECO:0000313" key="8">
    <source>
        <dbReference type="Proteomes" id="UP001164746"/>
    </source>
</evidence>
<organism evidence="7 8">
    <name type="scientific">Mya arenaria</name>
    <name type="common">Soft-shell clam</name>
    <dbReference type="NCBI Taxonomy" id="6604"/>
    <lineage>
        <taxon>Eukaryota</taxon>
        <taxon>Metazoa</taxon>
        <taxon>Spiralia</taxon>
        <taxon>Lophotrochozoa</taxon>
        <taxon>Mollusca</taxon>
        <taxon>Bivalvia</taxon>
        <taxon>Autobranchia</taxon>
        <taxon>Heteroconchia</taxon>
        <taxon>Euheterodonta</taxon>
        <taxon>Imparidentia</taxon>
        <taxon>Neoheterodontei</taxon>
        <taxon>Myida</taxon>
        <taxon>Myoidea</taxon>
        <taxon>Myidae</taxon>
        <taxon>Mya</taxon>
    </lineage>
</organism>
<dbReference type="SUPFAM" id="SSF48576">
    <property type="entry name" value="Terpenoid synthases"/>
    <property type="match status" value="1"/>
</dbReference>
<keyword evidence="4" id="KW-0496">Mitochondrion</keyword>
<dbReference type="PANTHER" id="PTHR21181:SF13">
    <property type="entry name" value="NADH DEHYDROGENASE (UBIQUINONE) COMPLEX I, ASSEMBLY FACTOR 6"/>
    <property type="match status" value="1"/>
</dbReference>
<reference evidence="7" key="1">
    <citation type="submission" date="2022-11" db="EMBL/GenBank/DDBJ databases">
        <title>Centuries of genome instability and evolution in soft-shell clam transmissible cancer (bioRxiv).</title>
        <authorList>
            <person name="Hart S.F.M."/>
            <person name="Yonemitsu M.A."/>
            <person name="Giersch R.M."/>
            <person name="Beal B.F."/>
            <person name="Arriagada G."/>
            <person name="Davis B.W."/>
            <person name="Ostrander E.A."/>
            <person name="Goff S.P."/>
            <person name="Metzger M.J."/>
        </authorList>
    </citation>
    <scope>NUCLEOTIDE SEQUENCE</scope>
    <source>
        <strain evidence="7">MELC-2E11</strain>
        <tissue evidence="7">Siphon/mantle</tissue>
    </source>
</reference>
<keyword evidence="5" id="KW-0472">Membrane</keyword>
<evidence type="ECO:0000256" key="5">
    <source>
        <dbReference type="ARBA" id="ARBA00023136"/>
    </source>
</evidence>
<dbReference type="InterPro" id="IPR002060">
    <property type="entry name" value="Squ/phyt_synthse"/>
</dbReference>
<dbReference type="Pfam" id="PF00494">
    <property type="entry name" value="SQS_PSY"/>
    <property type="match status" value="1"/>
</dbReference>
<gene>
    <name evidence="7" type="ORF">MAR_000077</name>
</gene>
<comment type="similarity">
    <text evidence="6">Belongs to the NDUFAF6 family.</text>
</comment>
<proteinExistence type="inferred from homology"/>
<evidence type="ECO:0000256" key="3">
    <source>
        <dbReference type="ARBA" id="ARBA00022946"/>
    </source>
</evidence>
<dbReference type="Gene3D" id="1.10.600.10">
    <property type="entry name" value="Farnesyl Diphosphate Synthase"/>
    <property type="match status" value="1"/>
</dbReference>